<evidence type="ECO:0000256" key="3">
    <source>
        <dbReference type="ARBA" id="ARBA00023110"/>
    </source>
</evidence>
<dbReference type="InterPro" id="IPR046357">
    <property type="entry name" value="PPIase_dom_sf"/>
</dbReference>
<dbReference type="Proteomes" id="UP001224775">
    <property type="component" value="Unassembled WGS sequence"/>
</dbReference>
<keyword evidence="3 5" id="KW-0697">Rotamase</keyword>
<proteinExistence type="predicted"/>
<evidence type="ECO:0000313" key="8">
    <source>
        <dbReference type="EMBL" id="KAK1741309.1"/>
    </source>
</evidence>
<comment type="catalytic activity">
    <reaction evidence="1 5">
        <text>[protein]-peptidylproline (omega=180) = [protein]-peptidylproline (omega=0)</text>
        <dbReference type="Rhea" id="RHEA:16237"/>
        <dbReference type="Rhea" id="RHEA-COMP:10747"/>
        <dbReference type="Rhea" id="RHEA-COMP:10748"/>
        <dbReference type="ChEBI" id="CHEBI:83833"/>
        <dbReference type="ChEBI" id="CHEBI:83834"/>
        <dbReference type="EC" id="5.2.1.8"/>
    </reaction>
</comment>
<evidence type="ECO:0000313" key="9">
    <source>
        <dbReference type="Proteomes" id="UP001224775"/>
    </source>
</evidence>
<evidence type="ECO:0000256" key="1">
    <source>
        <dbReference type="ARBA" id="ARBA00000971"/>
    </source>
</evidence>
<accession>A0AAD8Y7N8</accession>
<dbReference type="InterPro" id="IPR001179">
    <property type="entry name" value="PPIase_FKBP_dom"/>
</dbReference>
<evidence type="ECO:0000256" key="5">
    <source>
        <dbReference type="PROSITE-ProRule" id="PRU00277"/>
    </source>
</evidence>
<dbReference type="PANTHER" id="PTHR43811:SF19">
    <property type="entry name" value="39 KDA FK506-BINDING NUCLEAR PROTEIN"/>
    <property type="match status" value="1"/>
</dbReference>
<dbReference type="EC" id="5.2.1.8" evidence="2 5"/>
<dbReference type="SUPFAM" id="SSF54534">
    <property type="entry name" value="FKBP-like"/>
    <property type="match status" value="1"/>
</dbReference>
<dbReference type="EMBL" id="JATAAI010000013">
    <property type="protein sequence ID" value="KAK1741309.1"/>
    <property type="molecule type" value="Genomic_DNA"/>
</dbReference>
<keyword evidence="6" id="KW-0732">Signal</keyword>
<dbReference type="PROSITE" id="PS50059">
    <property type="entry name" value="FKBP_PPIASE"/>
    <property type="match status" value="1"/>
</dbReference>
<dbReference type="Gene3D" id="3.10.50.40">
    <property type="match status" value="1"/>
</dbReference>
<evidence type="ECO:0000256" key="4">
    <source>
        <dbReference type="ARBA" id="ARBA00023235"/>
    </source>
</evidence>
<keyword evidence="4 5" id="KW-0413">Isomerase</keyword>
<dbReference type="PANTHER" id="PTHR43811">
    <property type="entry name" value="FKBP-TYPE PEPTIDYL-PROLYL CIS-TRANS ISOMERASE FKPA"/>
    <property type="match status" value="1"/>
</dbReference>
<gene>
    <name evidence="8" type="ORF">QTG54_007787</name>
</gene>
<feature type="chain" id="PRO_5042216332" description="peptidylprolyl isomerase" evidence="6">
    <location>
        <begin position="19"/>
        <end position="203"/>
    </location>
</feature>
<name>A0AAD8Y7N8_9STRA</name>
<evidence type="ECO:0000259" key="7">
    <source>
        <dbReference type="PROSITE" id="PS50059"/>
    </source>
</evidence>
<dbReference type="AlphaFoldDB" id="A0AAD8Y7N8"/>
<dbReference type="Pfam" id="PF00254">
    <property type="entry name" value="FKBP_C"/>
    <property type="match status" value="1"/>
</dbReference>
<keyword evidence="9" id="KW-1185">Reference proteome</keyword>
<organism evidence="8 9">
    <name type="scientific">Skeletonema marinoi</name>
    <dbReference type="NCBI Taxonomy" id="267567"/>
    <lineage>
        <taxon>Eukaryota</taxon>
        <taxon>Sar</taxon>
        <taxon>Stramenopiles</taxon>
        <taxon>Ochrophyta</taxon>
        <taxon>Bacillariophyta</taxon>
        <taxon>Coscinodiscophyceae</taxon>
        <taxon>Thalassiosirophycidae</taxon>
        <taxon>Thalassiosirales</taxon>
        <taxon>Skeletonemataceae</taxon>
        <taxon>Skeletonema</taxon>
        <taxon>Skeletonema marinoi-dohrnii complex</taxon>
    </lineage>
</organism>
<sequence>MKQPIFLLPLLLLSSATGFVTPSATSSTRQHHLIVPQIISSSSLKLGSFDEYSQTDPDQDLAYEDTLVGTTDGVAMEGKFVTVAYKGQLMSNKKVFDEGQISFRLGDNKVIKGWDRGLIGMKVGGKRVLKIPPQLAYGDRGAGDVIPGGAHLQFDCELKGIASNAMEEKMAEASSMNPSKVFFYVFVAGSIIYDVLKYQMHVI</sequence>
<comment type="caution">
    <text evidence="8">The sequence shown here is derived from an EMBL/GenBank/DDBJ whole genome shotgun (WGS) entry which is preliminary data.</text>
</comment>
<evidence type="ECO:0000256" key="6">
    <source>
        <dbReference type="SAM" id="SignalP"/>
    </source>
</evidence>
<feature type="signal peptide" evidence="6">
    <location>
        <begin position="1"/>
        <end position="18"/>
    </location>
</feature>
<feature type="domain" description="PPIase FKBP-type" evidence="7">
    <location>
        <begin position="78"/>
        <end position="162"/>
    </location>
</feature>
<evidence type="ECO:0000256" key="2">
    <source>
        <dbReference type="ARBA" id="ARBA00013194"/>
    </source>
</evidence>
<dbReference type="GO" id="GO:0003755">
    <property type="term" value="F:peptidyl-prolyl cis-trans isomerase activity"/>
    <property type="evidence" value="ECO:0007669"/>
    <property type="project" value="UniProtKB-KW"/>
</dbReference>
<protein>
    <recommendedName>
        <fullName evidence="2 5">peptidylprolyl isomerase</fullName>
        <ecNumber evidence="2 5">5.2.1.8</ecNumber>
    </recommendedName>
</protein>
<reference evidence="8" key="1">
    <citation type="submission" date="2023-06" db="EMBL/GenBank/DDBJ databases">
        <title>Survivors Of The Sea: Transcriptome response of Skeletonema marinoi to long-term dormancy.</title>
        <authorList>
            <person name="Pinder M.I.M."/>
            <person name="Kourtchenko O."/>
            <person name="Robertson E.K."/>
            <person name="Larsson T."/>
            <person name="Maumus F."/>
            <person name="Osuna-Cruz C.M."/>
            <person name="Vancaester E."/>
            <person name="Stenow R."/>
            <person name="Vandepoele K."/>
            <person name="Ploug H."/>
            <person name="Bruchert V."/>
            <person name="Godhe A."/>
            <person name="Topel M."/>
        </authorList>
    </citation>
    <scope>NUCLEOTIDE SEQUENCE</scope>
    <source>
        <strain evidence="8">R05AC</strain>
    </source>
</reference>